<dbReference type="EMBL" id="AJVK01059559">
    <property type="status" value="NOT_ANNOTATED_CDS"/>
    <property type="molecule type" value="Genomic_DNA"/>
</dbReference>
<protein>
    <submittedName>
        <fullName evidence="1">Uncharacterized protein</fullName>
    </submittedName>
</protein>
<proteinExistence type="predicted"/>
<dbReference type="Proteomes" id="UP000092462">
    <property type="component" value="Unassembled WGS sequence"/>
</dbReference>
<evidence type="ECO:0000313" key="2">
    <source>
        <dbReference type="Proteomes" id="UP000092462"/>
    </source>
</evidence>
<dbReference type="Gene3D" id="3.10.20.90">
    <property type="entry name" value="Phosphatidylinositol 3-kinase Catalytic Subunit, Chain A, domain 1"/>
    <property type="match status" value="1"/>
</dbReference>
<dbReference type="CDD" id="cd17039">
    <property type="entry name" value="Ubl_ubiquitin_like"/>
    <property type="match status" value="1"/>
</dbReference>
<dbReference type="EnsemblMetazoa" id="PPAI007108-RA">
    <property type="protein sequence ID" value="PPAI007108-PA"/>
    <property type="gene ID" value="PPAI007108"/>
</dbReference>
<dbReference type="SUPFAM" id="SSF54236">
    <property type="entry name" value="Ubiquitin-like"/>
    <property type="match status" value="1"/>
</dbReference>
<keyword evidence="2" id="KW-1185">Reference proteome</keyword>
<organism evidence="1 2">
    <name type="scientific">Phlebotomus papatasi</name>
    <name type="common">Sandfly</name>
    <dbReference type="NCBI Taxonomy" id="29031"/>
    <lineage>
        <taxon>Eukaryota</taxon>
        <taxon>Metazoa</taxon>
        <taxon>Ecdysozoa</taxon>
        <taxon>Arthropoda</taxon>
        <taxon>Hexapoda</taxon>
        <taxon>Insecta</taxon>
        <taxon>Pterygota</taxon>
        <taxon>Neoptera</taxon>
        <taxon>Endopterygota</taxon>
        <taxon>Diptera</taxon>
        <taxon>Nematocera</taxon>
        <taxon>Psychodoidea</taxon>
        <taxon>Psychodidae</taxon>
        <taxon>Phlebotomus</taxon>
        <taxon>Phlebotomus</taxon>
    </lineage>
</organism>
<sequence>MVSVYVGLRFPVATYSGYERIVVNNVHLSLNSDPIKEEVAKKVKIPAQEIELIYCGKPINDALSLESQSIKPGCTIHAMQKVPKEEPPQKVSITLEQKQRIVAQFQTFLSSNFQRISRPEVLQEILDEYPHP</sequence>
<dbReference type="InterPro" id="IPR000626">
    <property type="entry name" value="Ubiquitin-like_dom"/>
</dbReference>
<dbReference type="InterPro" id="IPR029071">
    <property type="entry name" value="Ubiquitin-like_domsf"/>
</dbReference>
<dbReference type="PROSITE" id="PS50053">
    <property type="entry name" value="UBIQUITIN_2"/>
    <property type="match status" value="1"/>
</dbReference>
<dbReference type="VEuPathDB" id="VectorBase:PPAPM1_012594"/>
<reference evidence="1" key="1">
    <citation type="submission" date="2022-08" db="UniProtKB">
        <authorList>
            <consortium name="EnsemblMetazoa"/>
        </authorList>
    </citation>
    <scope>IDENTIFICATION</scope>
    <source>
        <strain evidence="1">Israel</strain>
    </source>
</reference>
<dbReference type="Pfam" id="PF00240">
    <property type="entry name" value="ubiquitin"/>
    <property type="match status" value="1"/>
</dbReference>
<accession>A0A1B0GPE2</accession>
<dbReference type="SMART" id="SM00213">
    <property type="entry name" value="UBQ"/>
    <property type="match status" value="1"/>
</dbReference>
<evidence type="ECO:0000313" key="1">
    <source>
        <dbReference type="EnsemblMetazoa" id="PPAI007108-PA"/>
    </source>
</evidence>
<dbReference type="AlphaFoldDB" id="A0A1B0GPE2"/>
<name>A0A1B0GPE2_PHLPP</name>
<dbReference type="VEuPathDB" id="VectorBase:PPAI007108"/>